<feature type="transmembrane region" description="Helical" evidence="3">
    <location>
        <begin position="6"/>
        <end position="27"/>
    </location>
</feature>
<comment type="cofactor">
    <cofactor evidence="2">
        <name>heme</name>
        <dbReference type="ChEBI" id="CHEBI:30413"/>
    </cofactor>
</comment>
<dbReference type="Gene3D" id="1.10.630.10">
    <property type="entry name" value="Cytochrome P450"/>
    <property type="match status" value="1"/>
</dbReference>
<dbReference type="PANTHER" id="PTHR24305">
    <property type="entry name" value="CYTOCHROME P450"/>
    <property type="match status" value="1"/>
</dbReference>
<keyword evidence="3" id="KW-0812">Transmembrane</keyword>
<dbReference type="GO" id="GO:0020037">
    <property type="term" value="F:heme binding"/>
    <property type="evidence" value="ECO:0007669"/>
    <property type="project" value="InterPro"/>
</dbReference>
<dbReference type="GeneID" id="39598542"/>
<feature type="binding site" description="axial binding residue" evidence="2">
    <location>
        <position position="502"/>
    </location>
    <ligand>
        <name>heme</name>
        <dbReference type="ChEBI" id="CHEBI:30413"/>
    </ligand>
    <ligandPart>
        <name>Fe</name>
        <dbReference type="ChEBI" id="CHEBI:18248"/>
    </ligandPart>
</feature>
<dbReference type="GO" id="GO:0004497">
    <property type="term" value="F:monooxygenase activity"/>
    <property type="evidence" value="ECO:0007669"/>
    <property type="project" value="InterPro"/>
</dbReference>
<comment type="caution">
    <text evidence="4">The sequence shown here is derived from an EMBL/GenBank/DDBJ whole genome shotgun (WGS) entry which is preliminary data.</text>
</comment>
<gene>
    <name evidence="4" type="ORF">C8Q69DRAFT_448058</name>
</gene>
<dbReference type="PRINTS" id="PR00463">
    <property type="entry name" value="EP450I"/>
</dbReference>
<evidence type="ECO:0000313" key="4">
    <source>
        <dbReference type="EMBL" id="RWQ91975.1"/>
    </source>
</evidence>
<dbReference type="RefSeq" id="XP_028481620.1">
    <property type="nucleotide sequence ID" value="XM_028629265.1"/>
</dbReference>
<dbReference type="Pfam" id="PF00067">
    <property type="entry name" value="p450"/>
    <property type="match status" value="1"/>
</dbReference>
<proteinExistence type="inferred from homology"/>
<dbReference type="InterPro" id="IPR050121">
    <property type="entry name" value="Cytochrome_P450_monoxygenase"/>
</dbReference>
<evidence type="ECO:0000256" key="3">
    <source>
        <dbReference type="SAM" id="Phobius"/>
    </source>
</evidence>
<dbReference type="Proteomes" id="UP000283841">
    <property type="component" value="Unassembled WGS sequence"/>
</dbReference>
<dbReference type="STRING" id="264951.A0A443HJM4"/>
<dbReference type="InterPro" id="IPR036396">
    <property type="entry name" value="Cyt_P450_sf"/>
</dbReference>
<keyword evidence="3" id="KW-1133">Transmembrane helix</keyword>
<keyword evidence="2" id="KW-0408">Iron</keyword>
<dbReference type="EMBL" id="RCNU01000015">
    <property type="protein sequence ID" value="RWQ91975.1"/>
    <property type="molecule type" value="Genomic_DNA"/>
</dbReference>
<sequence length="558" mass="62401">MVALQVFTFAAVLEVLLVARGALSSYLPDIIRKMSLSSIIILIFAVNYTTWLIYRLMIYPVFVDPLRSFPGPSSVNGLKLLWFRLTTTVIPAERYVTIAKRFSNDSVIALRGLGKTQLLLTKPDSIAEVLTDHPYDFIKPPVVRKFLGLILGENGQFFAEGERHKFIRKNTRPAFSSRALQDLYPMMWTKALTLTRLLRDEVQQQSTAADSMGTVDICPWATRASLDVIGIAGLGREFNMLKNSDDKLFKAYEYISEPSLEKIVYAFLCSSFSYQMVQRLPFWSLNVTFRENIESIRRIAEDLVREKREAIVGKGDDNFDILSLLIRSDNFSDSELVDQLLTYLVAGHETTSLAFTWACYLLATHPNWQTALREEVRQALSSHLNSSSSVSIQHKDLGSILESLPILHGVVEEALRLYPAAPILLRVAAVDTHLCSRPIPKGTWILIPPWLINRSPEFWGADASDFRPDRWISPGGKRPISNAGTAAGNSGSLTFLRGPRGCIGQNFSRAELRCLIAAMVGQFEWTLAMPEDRVVPSGAVTIKPANGLYVQLKSIGPE</sequence>
<organism evidence="4 5">
    <name type="scientific">Byssochlamys spectabilis</name>
    <name type="common">Paecilomyces variotii</name>
    <dbReference type="NCBI Taxonomy" id="264951"/>
    <lineage>
        <taxon>Eukaryota</taxon>
        <taxon>Fungi</taxon>
        <taxon>Dikarya</taxon>
        <taxon>Ascomycota</taxon>
        <taxon>Pezizomycotina</taxon>
        <taxon>Eurotiomycetes</taxon>
        <taxon>Eurotiomycetidae</taxon>
        <taxon>Eurotiales</taxon>
        <taxon>Thermoascaceae</taxon>
        <taxon>Paecilomyces</taxon>
    </lineage>
</organism>
<dbReference type="VEuPathDB" id="FungiDB:C8Q69DRAFT_448058"/>
<dbReference type="PANTHER" id="PTHR24305:SF166">
    <property type="entry name" value="CYTOCHROME P450 12A4, MITOCHONDRIAL-RELATED"/>
    <property type="match status" value="1"/>
</dbReference>
<keyword evidence="2" id="KW-0479">Metal-binding</keyword>
<dbReference type="GO" id="GO:0016705">
    <property type="term" value="F:oxidoreductase activity, acting on paired donors, with incorporation or reduction of molecular oxygen"/>
    <property type="evidence" value="ECO:0007669"/>
    <property type="project" value="InterPro"/>
</dbReference>
<evidence type="ECO:0000313" key="5">
    <source>
        <dbReference type="Proteomes" id="UP000283841"/>
    </source>
</evidence>
<keyword evidence="3" id="KW-0472">Membrane</keyword>
<dbReference type="GO" id="GO:0005506">
    <property type="term" value="F:iron ion binding"/>
    <property type="evidence" value="ECO:0007669"/>
    <property type="project" value="InterPro"/>
</dbReference>
<keyword evidence="2" id="KW-0349">Heme</keyword>
<feature type="transmembrane region" description="Helical" evidence="3">
    <location>
        <begin position="39"/>
        <end position="62"/>
    </location>
</feature>
<name>A0A443HJM4_BYSSP</name>
<evidence type="ECO:0000256" key="2">
    <source>
        <dbReference type="PIRSR" id="PIRSR602401-1"/>
    </source>
</evidence>
<dbReference type="InterPro" id="IPR001128">
    <property type="entry name" value="Cyt_P450"/>
</dbReference>
<dbReference type="InterPro" id="IPR002401">
    <property type="entry name" value="Cyt_P450_E_grp-I"/>
</dbReference>
<dbReference type="CDD" id="cd11069">
    <property type="entry name" value="CYP_FUM15-like"/>
    <property type="match status" value="1"/>
</dbReference>
<dbReference type="PRINTS" id="PR00385">
    <property type="entry name" value="P450"/>
</dbReference>
<dbReference type="SUPFAM" id="SSF48264">
    <property type="entry name" value="Cytochrome P450"/>
    <property type="match status" value="1"/>
</dbReference>
<protein>
    <submittedName>
        <fullName evidence="4">Cytochrome P450</fullName>
    </submittedName>
</protein>
<evidence type="ECO:0000256" key="1">
    <source>
        <dbReference type="ARBA" id="ARBA00010617"/>
    </source>
</evidence>
<accession>A0A443HJM4</accession>
<dbReference type="AlphaFoldDB" id="A0A443HJM4"/>
<comment type="similarity">
    <text evidence="1">Belongs to the cytochrome P450 family.</text>
</comment>
<keyword evidence="5" id="KW-1185">Reference proteome</keyword>
<reference evidence="4 5" key="1">
    <citation type="journal article" date="2018" name="Front. Microbiol.">
        <title>Genomic and genetic insights into a cosmopolitan fungus, Paecilomyces variotii (Eurotiales).</title>
        <authorList>
            <person name="Urquhart A.S."/>
            <person name="Mondo S.J."/>
            <person name="Makela M.R."/>
            <person name="Hane J.K."/>
            <person name="Wiebenga A."/>
            <person name="He G."/>
            <person name="Mihaltcheva S."/>
            <person name="Pangilinan J."/>
            <person name="Lipzen A."/>
            <person name="Barry K."/>
            <person name="de Vries R.P."/>
            <person name="Grigoriev I.V."/>
            <person name="Idnurm A."/>
        </authorList>
    </citation>
    <scope>NUCLEOTIDE SEQUENCE [LARGE SCALE GENOMIC DNA]</scope>
    <source>
        <strain evidence="4 5">CBS 101075</strain>
    </source>
</reference>